<name>A0A1G8T5N2_9FLAO</name>
<evidence type="ECO:0000256" key="2">
    <source>
        <dbReference type="ARBA" id="ARBA00013161"/>
    </source>
</evidence>
<comment type="catalytic activity">
    <reaction evidence="8">
        <text>tRNA(Trp) + L-tryptophan + ATP = L-tryptophyl-tRNA(Trp) + AMP + diphosphate + H(+)</text>
        <dbReference type="Rhea" id="RHEA:24080"/>
        <dbReference type="Rhea" id="RHEA-COMP:9671"/>
        <dbReference type="Rhea" id="RHEA-COMP:9705"/>
        <dbReference type="ChEBI" id="CHEBI:15378"/>
        <dbReference type="ChEBI" id="CHEBI:30616"/>
        <dbReference type="ChEBI" id="CHEBI:33019"/>
        <dbReference type="ChEBI" id="CHEBI:57912"/>
        <dbReference type="ChEBI" id="CHEBI:78442"/>
        <dbReference type="ChEBI" id="CHEBI:78535"/>
        <dbReference type="ChEBI" id="CHEBI:456215"/>
        <dbReference type="EC" id="6.1.1.2"/>
    </reaction>
</comment>
<dbReference type="PRINTS" id="PR01039">
    <property type="entry name" value="TRNASYNTHTRP"/>
</dbReference>
<keyword evidence="3 10" id="KW-0436">Ligase</keyword>
<keyword evidence="6 10" id="KW-0648">Protein biosynthesis</keyword>
<dbReference type="CDD" id="cd00806">
    <property type="entry name" value="TrpRS_core"/>
    <property type="match status" value="1"/>
</dbReference>
<keyword evidence="5 10" id="KW-0067">ATP-binding</keyword>
<dbReference type="EC" id="6.1.1.2" evidence="2 9"/>
<dbReference type="GO" id="GO:0006436">
    <property type="term" value="P:tryptophanyl-tRNA aminoacylation"/>
    <property type="evidence" value="ECO:0007669"/>
    <property type="project" value="UniProtKB-UniRule"/>
</dbReference>
<evidence type="ECO:0000256" key="9">
    <source>
        <dbReference type="NCBIfam" id="TIGR00233"/>
    </source>
</evidence>
<evidence type="ECO:0000256" key="10">
    <source>
        <dbReference type="RuleBase" id="RU363036"/>
    </source>
</evidence>
<gene>
    <name evidence="11" type="ORF">SAMN04487935_0809</name>
</gene>
<dbReference type="Pfam" id="PF00579">
    <property type="entry name" value="tRNA-synt_1b"/>
    <property type="match status" value="1"/>
</dbReference>
<comment type="similarity">
    <text evidence="1 10">Belongs to the class-I aminoacyl-tRNA synthetase family.</text>
</comment>
<dbReference type="InterPro" id="IPR002306">
    <property type="entry name" value="Trp-tRNA-ligase"/>
</dbReference>
<evidence type="ECO:0000256" key="6">
    <source>
        <dbReference type="ARBA" id="ARBA00022917"/>
    </source>
</evidence>
<dbReference type="Gene3D" id="1.10.240.10">
    <property type="entry name" value="Tyrosyl-Transfer RNA Synthetase"/>
    <property type="match status" value="1"/>
</dbReference>
<sequence length="349" mass="39578">MTKELTLRFNINIEAKPFRNLSPMAKILTGIQSTGTPHLGNLLGAIIPAIELSQNPENETFLFIADLHSVTQIKEGKTLRENTLSTAATWLACGLDINKVIFYRQSDVTQTAELSWYLSCFFPFQRLTLAHSFKDKSDRLSDVNAGLFTYPMLMAADILLYDADFVPVGKDQLQHIEITRDVAARFNNQMGDTFVLPESYLQEDTKYVPGTNGGKMSKSANNTIIIFLDDKALRKQVMSIETDSTPLEEPKNTQTCKIFAIYKLLANENQLADMTEKYKNVNRDFGWGHAKQALFELILERFKTERETYNYYMNNPEEVEKALQLGAEKARIVANGVLSRVREKLGFAF</sequence>
<dbReference type="GO" id="GO:0005829">
    <property type="term" value="C:cytosol"/>
    <property type="evidence" value="ECO:0007669"/>
    <property type="project" value="TreeGrafter"/>
</dbReference>
<dbReference type="FunFam" id="1.10.240.10:FF:000005">
    <property type="entry name" value="Tryptophan--tRNA ligase"/>
    <property type="match status" value="1"/>
</dbReference>
<reference evidence="11 12" key="1">
    <citation type="submission" date="2016-10" db="EMBL/GenBank/DDBJ databases">
        <authorList>
            <person name="de Groot N.N."/>
        </authorList>
    </citation>
    <scope>NUCLEOTIDE SEQUENCE [LARGE SCALE GENOMIC DNA]</scope>
    <source>
        <strain evidence="11 12">CGMCC 1.10076</strain>
    </source>
</reference>
<dbReference type="InterPro" id="IPR050203">
    <property type="entry name" value="Trp-tRNA_synthetase"/>
</dbReference>
<dbReference type="Proteomes" id="UP000199580">
    <property type="component" value="Unassembled WGS sequence"/>
</dbReference>
<evidence type="ECO:0000256" key="7">
    <source>
        <dbReference type="ARBA" id="ARBA00023146"/>
    </source>
</evidence>
<dbReference type="PANTHER" id="PTHR43766">
    <property type="entry name" value="TRYPTOPHAN--TRNA LIGASE, MITOCHONDRIAL"/>
    <property type="match status" value="1"/>
</dbReference>
<evidence type="ECO:0000256" key="1">
    <source>
        <dbReference type="ARBA" id="ARBA00005594"/>
    </source>
</evidence>
<dbReference type="InterPro" id="IPR002305">
    <property type="entry name" value="aa-tRNA-synth_Ic"/>
</dbReference>
<dbReference type="EMBL" id="FNEZ01000001">
    <property type="protein sequence ID" value="SDJ36000.1"/>
    <property type="molecule type" value="Genomic_DNA"/>
</dbReference>
<dbReference type="NCBIfam" id="TIGR00233">
    <property type="entry name" value="trpS"/>
    <property type="match status" value="1"/>
</dbReference>
<dbReference type="GO" id="GO:0005524">
    <property type="term" value="F:ATP binding"/>
    <property type="evidence" value="ECO:0007669"/>
    <property type="project" value="UniProtKB-KW"/>
</dbReference>
<keyword evidence="4 10" id="KW-0547">Nucleotide-binding</keyword>
<evidence type="ECO:0000256" key="3">
    <source>
        <dbReference type="ARBA" id="ARBA00022598"/>
    </source>
</evidence>
<evidence type="ECO:0000256" key="4">
    <source>
        <dbReference type="ARBA" id="ARBA00022741"/>
    </source>
</evidence>
<accession>A0A1G8T5N2</accession>
<dbReference type="InterPro" id="IPR014729">
    <property type="entry name" value="Rossmann-like_a/b/a_fold"/>
</dbReference>
<evidence type="ECO:0000313" key="12">
    <source>
        <dbReference type="Proteomes" id="UP000199580"/>
    </source>
</evidence>
<proteinExistence type="inferred from homology"/>
<dbReference type="Gene3D" id="3.40.50.620">
    <property type="entry name" value="HUPs"/>
    <property type="match status" value="1"/>
</dbReference>
<dbReference type="AlphaFoldDB" id="A0A1G8T5N2"/>
<evidence type="ECO:0000313" key="11">
    <source>
        <dbReference type="EMBL" id="SDJ36000.1"/>
    </source>
</evidence>
<keyword evidence="7 10" id="KW-0030">Aminoacyl-tRNA synthetase</keyword>
<keyword evidence="12" id="KW-1185">Reference proteome</keyword>
<organism evidence="11 12">
    <name type="scientific">Flavobacterium noncentrifugens</name>
    <dbReference type="NCBI Taxonomy" id="1128970"/>
    <lineage>
        <taxon>Bacteria</taxon>
        <taxon>Pseudomonadati</taxon>
        <taxon>Bacteroidota</taxon>
        <taxon>Flavobacteriia</taxon>
        <taxon>Flavobacteriales</taxon>
        <taxon>Flavobacteriaceae</taxon>
        <taxon>Flavobacterium</taxon>
    </lineage>
</organism>
<evidence type="ECO:0000256" key="8">
    <source>
        <dbReference type="ARBA" id="ARBA00049929"/>
    </source>
</evidence>
<protein>
    <recommendedName>
        <fullName evidence="2 9">Tryptophan--tRNA ligase</fullName>
        <ecNumber evidence="2 9">6.1.1.2</ecNumber>
    </recommendedName>
</protein>
<dbReference type="STRING" id="1128970.SAMN04487935_0809"/>
<dbReference type="GO" id="GO:0004830">
    <property type="term" value="F:tryptophan-tRNA ligase activity"/>
    <property type="evidence" value="ECO:0007669"/>
    <property type="project" value="UniProtKB-UniRule"/>
</dbReference>
<evidence type="ECO:0000256" key="5">
    <source>
        <dbReference type="ARBA" id="ARBA00022840"/>
    </source>
</evidence>
<dbReference type="PANTHER" id="PTHR43766:SF1">
    <property type="entry name" value="TRYPTOPHAN--TRNA LIGASE, MITOCHONDRIAL"/>
    <property type="match status" value="1"/>
</dbReference>
<dbReference type="SUPFAM" id="SSF52374">
    <property type="entry name" value="Nucleotidylyl transferase"/>
    <property type="match status" value="1"/>
</dbReference>